<evidence type="ECO:0000313" key="1">
    <source>
        <dbReference type="EMBL" id="JAD65499.1"/>
    </source>
</evidence>
<protein>
    <submittedName>
        <fullName evidence="1">Uncharacterized protein</fullName>
    </submittedName>
</protein>
<reference evidence="1" key="2">
    <citation type="journal article" date="2015" name="Data Brief">
        <title>Shoot transcriptome of the giant reed, Arundo donax.</title>
        <authorList>
            <person name="Barrero R.A."/>
            <person name="Guerrero F.D."/>
            <person name="Moolhuijzen P."/>
            <person name="Goolsby J.A."/>
            <person name="Tidwell J."/>
            <person name="Bellgard S.E."/>
            <person name="Bellgard M.I."/>
        </authorList>
    </citation>
    <scope>NUCLEOTIDE SEQUENCE</scope>
    <source>
        <tissue evidence="1">Shoot tissue taken approximately 20 cm above the soil surface</tissue>
    </source>
</reference>
<sequence length="60" mass="6844">MLQQPPPLARQIINGSRNITKKMEVNIGYTLSYTDDDMKGTIFSDQILASPHSYSIKRPY</sequence>
<accession>A0A0A9BNG9</accession>
<dbReference type="AlphaFoldDB" id="A0A0A9BNG9"/>
<proteinExistence type="predicted"/>
<dbReference type="EMBL" id="GBRH01232396">
    <property type="protein sequence ID" value="JAD65499.1"/>
    <property type="molecule type" value="Transcribed_RNA"/>
</dbReference>
<organism evidence="1">
    <name type="scientific">Arundo donax</name>
    <name type="common">Giant reed</name>
    <name type="synonym">Donax arundinaceus</name>
    <dbReference type="NCBI Taxonomy" id="35708"/>
    <lineage>
        <taxon>Eukaryota</taxon>
        <taxon>Viridiplantae</taxon>
        <taxon>Streptophyta</taxon>
        <taxon>Embryophyta</taxon>
        <taxon>Tracheophyta</taxon>
        <taxon>Spermatophyta</taxon>
        <taxon>Magnoliopsida</taxon>
        <taxon>Liliopsida</taxon>
        <taxon>Poales</taxon>
        <taxon>Poaceae</taxon>
        <taxon>PACMAD clade</taxon>
        <taxon>Arundinoideae</taxon>
        <taxon>Arundineae</taxon>
        <taxon>Arundo</taxon>
    </lineage>
</organism>
<name>A0A0A9BNG9_ARUDO</name>
<reference evidence="1" key="1">
    <citation type="submission" date="2014-09" db="EMBL/GenBank/DDBJ databases">
        <authorList>
            <person name="Magalhaes I.L.F."/>
            <person name="Oliveira U."/>
            <person name="Santos F.R."/>
            <person name="Vidigal T.H.D.A."/>
            <person name="Brescovit A.D."/>
            <person name="Santos A.J."/>
        </authorList>
    </citation>
    <scope>NUCLEOTIDE SEQUENCE</scope>
    <source>
        <tissue evidence="1">Shoot tissue taken approximately 20 cm above the soil surface</tissue>
    </source>
</reference>